<feature type="region of interest" description="Disordered" evidence="2">
    <location>
        <begin position="102"/>
        <end position="131"/>
    </location>
</feature>
<proteinExistence type="predicted"/>
<keyword evidence="4" id="KW-1185">Reference proteome</keyword>
<organism evidence="3 4">
    <name type="scientific">Lactuca virosa</name>
    <dbReference type="NCBI Taxonomy" id="75947"/>
    <lineage>
        <taxon>Eukaryota</taxon>
        <taxon>Viridiplantae</taxon>
        <taxon>Streptophyta</taxon>
        <taxon>Embryophyta</taxon>
        <taxon>Tracheophyta</taxon>
        <taxon>Spermatophyta</taxon>
        <taxon>Magnoliopsida</taxon>
        <taxon>eudicotyledons</taxon>
        <taxon>Gunneridae</taxon>
        <taxon>Pentapetalae</taxon>
        <taxon>asterids</taxon>
        <taxon>campanulids</taxon>
        <taxon>Asterales</taxon>
        <taxon>Asteraceae</taxon>
        <taxon>Cichorioideae</taxon>
        <taxon>Cichorieae</taxon>
        <taxon>Lactucinae</taxon>
        <taxon>Lactuca</taxon>
    </lineage>
</organism>
<dbReference type="Proteomes" id="UP001157418">
    <property type="component" value="Unassembled WGS sequence"/>
</dbReference>
<evidence type="ECO:0000256" key="2">
    <source>
        <dbReference type="SAM" id="MobiDB-lite"/>
    </source>
</evidence>
<protein>
    <submittedName>
        <fullName evidence="3">Uncharacterized protein</fullName>
    </submittedName>
</protein>
<sequence>MEVALTTREGSCDIKLEVAGERFPNQVNATVLQYQNQKLVQQLNVQKQQLHDLEDKIKELRYEQTSYDDFFFLSKSTNYGHRSTGCLGKFVLCHRYITHTKGRVKREKQSIEDDDASEEKYQPDVKRSLLN</sequence>
<feature type="coiled-coil region" evidence="1">
    <location>
        <begin position="36"/>
        <end position="63"/>
    </location>
</feature>
<keyword evidence="1" id="KW-0175">Coiled coil</keyword>
<reference evidence="3 4" key="1">
    <citation type="submission" date="2022-01" db="EMBL/GenBank/DDBJ databases">
        <authorList>
            <person name="Xiong W."/>
            <person name="Schranz E."/>
        </authorList>
    </citation>
    <scope>NUCLEOTIDE SEQUENCE [LARGE SCALE GENOMIC DNA]</scope>
</reference>
<evidence type="ECO:0000313" key="3">
    <source>
        <dbReference type="EMBL" id="CAH1445594.1"/>
    </source>
</evidence>
<name>A0AAU9P613_9ASTR</name>
<feature type="compositionally biased region" description="Basic and acidic residues" evidence="2">
    <location>
        <begin position="118"/>
        <end position="131"/>
    </location>
</feature>
<accession>A0AAU9P613</accession>
<dbReference type="EMBL" id="CAKMRJ010005523">
    <property type="protein sequence ID" value="CAH1445594.1"/>
    <property type="molecule type" value="Genomic_DNA"/>
</dbReference>
<gene>
    <name evidence="3" type="ORF">LVIROSA_LOCUS31349</name>
</gene>
<dbReference type="AlphaFoldDB" id="A0AAU9P613"/>
<comment type="caution">
    <text evidence="3">The sequence shown here is derived from an EMBL/GenBank/DDBJ whole genome shotgun (WGS) entry which is preliminary data.</text>
</comment>
<evidence type="ECO:0000313" key="4">
    <source>
        <dbReference type="Proteomes" id="UP001157418"/>
    </source>
</evidence>
<evidence type="ECO:0000256" key="1">
    <source>
        <dbReference type="SAM" id="Coils"/>
    </source>
</evidence>